<dbReference type="Proteomes" id="UP000273119">
    <property type="component" value="Unassembled WGS sequence"/>
</dbReference>
<protein>
    <recommendedName>
        <fullName evidence="3">Nucleotidyl transferase AbiEii/AbiGii toxin family protein</fullName>
    </recommendedName>
</protein>
<organism evidence="1 2">
    <name type="scientific">Galactobacter caseinivorans</name>
    <dbReference type="NCBI Taxonomy" id="2676123"/>
    <lineage>
        <taxon>Bacteria</taxon>
        <taxon>Bacillati</taxon>
        <taxon>Actinomycetota</taxon>
        <taxon>Actinomycetes</taxon>
        <taxon>Micrococcales</taxon>
        <taxon>Micrococcaceae</taxon>
        <taxon>Galactobacter</taxon>
    </lineage>
</organism>
<keyword evidence="2" id="KW-1185">Reference proteome</keyword>
<dbReference type="EMBL" id="QQXL01000001">
    <property type="protein sequence ID" value="RKW71538.1"/>
    <property type="molecule type" value="Genomic_DNA"/>
</dbReference>
<proteinExistence type="predicted"/>
<accession>A0A496PLW9</accession>
<dbReference type="AlphaFoldDB" id="A0A496PLW9"/>
<dbReference type="Pfam" id="PF08843">
    <property type="entry name" value="AbiEii"/>
    <property type="match status" value="1"/>
</dbReference>
<gene>
    <name evidence="1" type="ORF">DWQ67_01440</name>
</gene>
<reference evidence="1 2" key="1">
    <citation type="submission" date="2018-07" db="EMBL/GenBank/DDBJ databases">
        <title>Arthrobacter sp. nov., isolated from raw cow's milk with high bacterial count.</title>
        <authorList>
            <person name="Hahne J."/>
            <person name="Isele D."/>
            <person name="Lipski A."/>
        </authorList>
    </citation>
    <scope>NUCLEOTIDE SEQUENCE [LARGE SCALE GENOMIC DNA]</scope>
    <source>
        <strain evidence="1 2">JZ R-183</strain>
    </source>
</reference>
<sequence>MAASDKGRSAVSYAGAPASVRSLEQRIRNLEGDDGLAQRRRVSMALVVVGQMLPGGVIKGGSAMALRYGRGTRFTQDLDAARVQTLARFRSDFEETLAEGWAGFTGRLVERSAPRPPAVPTAYVMQPFDVKLDYLGRSWCTVKFELGHNEIGDADEPEFQLADDLAGLFTEVGLESPGPVPVMRADHQVAQKLHAVSGESSERARDLADLQLLDKGEDLDLGQVAATCVRLFDYRRQQAWPPPIVVGEQWDTLYADAAEDLDVLPTVEEAVAWANDFVQRISAAG</sequence>
<evidence type="ECO:0000313" key="1">
    <source>
        <dbReference type="EMBL" id="RKW71538.1"/>
    </source>
</evidence>
<comment type="caution">
    <text evidence="1">The sequence shown here is derived from an EMBL/GenBank/DDBJ whole genome shotgun (WGS) entry which is preliminary data.</text>
</comment>
<dbReference type="InterPro" id="IPR014942">
    <property type="entry name" value="AbiEii"/>
</dbReference>
<evidence type="ECO:0000313" key="2">
    <source>
        <dbReference type="Proteomes" id="UP000273119"/>
    </source>
</evidence>
<evidence type="ECO:0008006" key="3">
    <source>
        <dbReference type="Google" id="ProtNLM"/>
    </source>
</evidence>
<name>A0A496PLW9_9MICC</name>